<evidence type="ECO:0000313" key="2">
    <source>
        <dbReference type="Proteomes" id="UP000075324"/>
    </source>
</evidence>
<dbReference type="AlphaFoldDB" id="A0A150MZ57"/>
<gene>
    <name evidence="1" type="ORF">B4110_1311</name>
</gene>
<name>A0A150MZ57_9BACL</name>
<proteinExistence type="predicted"/>
<organism evidence="1 2">
    <name type="scientific">Parageobacillus toebii</name>
    <dbReference type="NCBI Taxonomy" id="153151"/>
    <lineage>
        <taxon>Bacteria</taxon>
        <taxon>Bacillati</taxon>
        <taxon>Bacillota</taxon>
        <taxon>Bacilli</taxon>
        <taxon>Bacillales</taxon>
        <taxon>Anoxybacillaceae</taxon>
        <taxon>Parageobacillus</taxon>
    </lineage>
</organism>
<evidence type="ECO:0000313" key="1">
    <source>
        <dbReference type="EMBL" id="KYD29741.1"/>
    </source>
</evidence>
<accession>A0A150MZ57</accession>
<reference evidence="1 2" key="1">
    <citation type="submission" date="2016-01" db="EMBL/GenBank/DDBJ databases">
        <title>Draft Genome Sequences of Seven Thermophilic Sporeformers Isolated from Foods.</title>
        <authorList>
            <person name="Berendsen E.M."/>
            <person name="Wells-Bennik M.H."/>
            <person name="Krawcyk A.O."/>
            <person name="De Jong A."/>
            <person name="Holsappel S."/>
            <person name="Eijlander R.T."/>
            <person name="Kuipers O.P."/>
        </authorList>
    </citation>
    <scope>NUCLEOTIDE SEQUENCE [LARGE SCALE GENOMIC DNA]</scope>
    <source>
        <strain evidence="1 2">B4110</strain>
    </source>
</reference>
<sequence length="68" mass="7718">MLQMRNEASGIPRPLMHAKSSDELVPCSYLHIISRFELAFIWSSFIRINVASRSVFEKLFLGTSSAMV</sequence>
<dbReference type="EMBL" id="LQYW01000062">
    <property type="protein sequence ID" value="KYD29741.1"/>
    <property type="molecule type" value="Genomic_DNA"/>
</dbReference>
<protein>
    <submittedName>
        <fullName evidence="1">Uncharacterized protein</fullName>
    </submittedName>
</protein>
<dbReference type="Proteomes" id="UP000075324">
    <property type="component" value="Unassembled WGS sequence"/>
</dbReference>
<comment type="caution">
    <text evidence="1">The sequence shown here is derived from an EMBL/GenBank/DDBJ whole genome shotgun (WGS) entry which is preliminary data.</text>
</comment>